<evidence type="ECO:0000256" key="3">
    <source>
        <dbReference type="ARBA" id="ARBA00023172"/>
    </source>
</evidence>
<dbReference type="Gene3D" id="3.40.50.1390">
    <property type="entry name" value="Resolvase, N-terminal catalytic domain"/>
    <property type="match status" value="1"/>
</dbReference>
<dbReference type="NCBIfam" id="NF033518">
    <property type="entry name" value="transpos_IS607"/>
    <property type="match status" value="1"/>
</dbReference>
<reference evidence="6 7" key="1">
    <citation type="submission" date="2023-12" db="EMBL/GenBank/DDBJ databases">
        <title>Baltic Sea Cyanobacteria.</title>
        <authorList>
            <person name="Delbaje E."/>
            <person name="Fewer D.P."/>
            <person name="Shishido T.K."/>
        </authorList>
    </citation>
    <scope>NUCLEOTIDE SEQUENCE [LARGE SCALE GENOMIC DNA]</scope>
    <source>
        <strain evidence="6 7">UHCC-0300</strain>
    </source>
</reference>
<proteinExistence type="predicted"/>
<dbReference type="SMART" id="SM00857">
    <property type="entry name" value="Resolvase"/>
    <property type="match status" value="1"/>
</dbReference>
<dbReference type="PANTHER" id="PTHR36172:SF1">
    <property type="entry name" value="RESOLVASE-RELATED"/>
    <property type="match status" value="1"/>
</dbReference>
<dbReference type="InterPro" id="IPR006118">
    <property type="entry name" value="Recombinase_CS"/>
</dbReference>
<evidence type="ECO:0000313" key="6">
    <source>
        <dbReference type="EMBL" id="MEA5581631.1"/>
    </source>
</evidence>
<name>A0ABU5UF72_9CYAN</name>
<evidence type="ECO:0000256" key="4">
    <source>
        <dbReference type="PROSITE-ProRule" id="PRU10137"/>
    </source>
</evidence>
<gene>
    <name evidence="6" type="ORF">VB620_09795</name>
</gene>
<dbReference type="InterPro" id="IPR009061">
    <property type="entry name" value="DNA-bd_dom_put_sf"/>
</dbReference>
<dbReference type="Proteomes" id="UP001302120">
    <property type="component" value="Unassembled WGS sequence"/>
</dbReference>
<dbReference type="InterPro" id="IPR036162">
    <property type="entry name" value="Resolvase-like_N_sf"/>
</dbReference>
<dbReference type="Gene3D" id="1.10.287.2170">
    <property type="match status" value="1"/>
</dbReference>
<keyword evidence="1" id="KW-0229">DNA integration</keyword>
<evidence type="ECO:0000259" key="5">
    <source>
        <dbReference type="PROSITE" id="PS51736"/>
    </source>
</evidence>
<comment type="caution">
    <text evidence="6">The sequence shown here is derived from an EMBL/GenBank/DDBJ whole genome shotgun (WGS) entry which is preliminary data.</text>
</comment>
<dbReference type="InterPro" id="IPR051491">
    <property type="entry name" value="Recombinase/Transposase-rel"/>
</dbReference>
<organism evidence="6 7">
    <name type="scientific">Nodularia harveyana UHCC-0300</name>
    <dbReference type="NCBI Taxonomy" id="2974287"/>
    <lineage>
        <taxon>Bacteria</taxon>
        <taxon>Bacillati</taxon>
        <taxon>Cyanobacteriota</taxon>
        <taxon>Cyanophyceae</taxon>
        <taxon>Nostocales</taxon>
        <taxon>Nodulariaceae</taxon>
        <taxon>Nodularia</taxon>
    </lineage>
</organism>
<accession>A0ABU5UF72</accession>
<keyword evidence="3" id="KW-0233">DNA recombination</keyword>
<dbReference type="InterPro" id="IPR006119">
    <property type="entry name" value="Resolv_N"/>
</dbReference>
<evidence type="ECO:0000256" key="1">
    <source>
        <dbReference type="ARBA" id="ARBA00022908"/>
    </source>
</evidence>
<sequence length="197" mass="22356">MAYVPLREAVKKLGLHPNTLRKYADNGKIESIKNEAGQRLFNVESYLRGATRASIICYCRVSSTKQRDDLGRQIAYMQSLYPDAEIIKDIGSGINFKRKGLQALLDRLMRGDKLTLVVACRDRLARFGFELIQYMVEQNGGQIVVLDNTVHCPESELTSDLLSILHLFSCRMHGLRKYSKKIKEDPDLPHNGAEADR</sequence>
<dbReference type="RefSeq" id="WP_323195960.1">
    <property type="nucleotide sequence ID" value="NZ_JAYGHG010000012.1"/>
</dbReference>
<dbReference type="Gene3D" id="1.10.1660.10">
    <property type="match status" value="1"/>
</dbReference>
<dbReference type="EMBL" id="JAYGHG010000012">
    <property type="protein sequence ID" value="MEA5581631.1"/>
    <property type="molecule type" value="Genomic_DNA"/>
</dbReference>
<dbReference type="PROSITE" id="PS00397">
    <property type="entry name" value="RECOMBINASES_1"/>
    <property type="match status" value="1"/>
</dbReference>
<evidence type="ECO:0000313" key="7">
    <source>
        <dbReference type="Proteomes" id="UP001302120"/>
    </source>
</evidence>
<dbReference type="SUPFAM" id="SSF46955">
    <property type="entry name" value="Putative DNA-binding domain"/>
    <property type="match status" value="1"/>
</dbReference>
<dbReference type="PANTHER" id="PTHR36172">
    <property type="match status" value="1"/>
</dbReference>
<keyword evidence="2" id="KW-0238">DNA-binding</keyword>
<feature type="active site" description="O-(5'-phospho-DNA)-serine intermediate" evidence="4">
    <location>
        <position position="62"/>
    </location>
</feature>
<protein>
    <submittedName>
        <fullName evidence="6">IS607 family transposase</fullName>
    </submittedName>
</protein>
<feature type="domain" description="Resolvase/invertase-type recombinase catalytic" evidence="5">
    <location>
        <begin position="54"/>
        <end position="193"/>
    </location>
</feature>
<dbReference type="PROSITE" id="PS51736">
    <property type="entry name" value="RECOMBINASES_3"/>
    <property type="match status" value="1"/>
</dbReference>
<dbReference type="Pfam" id="PF00239">
    <property type="entry name" value="Resolvase"/>
    <property type="match status" value="1"/>
</dbReference>
<dbReference type="InterPro" id="IPR048046">
    <property type="entry name" value="Transpos_IS607"/>
</dbReference>
<dbReference type="SUPFAM" id="SSF53041">
    <property type="entry name" value="Resolvase-like"/>
    <property type="match status" value="1"/>
</dbReference>
<evidence type="ECO:0000256" key="2">
    <source>
        <dbReference type="ARBA" id="ARBA00023125"/>
    </source>
</evidence>
<keyword evidence="7" id="KW-1185">Reference proteome</keyword>